<dbReference type="RefSeq" id="XP_049265740.1">
    <property type="nucleotide sequence ID" value="XM_049410636.1"/>
</dbReference>
<keyword evidence="5" id="KW-0539">Nucleus</keyword>
<reference evidence="7 8" key="1">
    <citation type="journal article" date="2021" name="DNA Res.">
        <title>Genome analysis of Candida subhashii reveals its hybrid nature and dual mitochondrial genome conformations.</title>
        <authorList>
            <person name="Mixao V."/>
            <person name="Hegedusova E."/>
            <person name="Saus E."/>
            <person name="Pryszcz L.P."/>
            <person name="Cillingova A."/>
            <person name="Nosek J."/>
            <person name="Gabaldon T."/>
        </authorList>
    </citation>
    <scope>NUCLEOTIDE SEQUENCE [LARGE SCALE GENOMIC DNA]</scope>
    <source>
        <strain evidence="7 8">CBS 10753</strain>
    </source>
</reference>
<keyword evidence="2" id="KW-0507">mRNA processing</keyword>
<keyword evidence="8" id="KW-1185">Reference proteome</keyword>
<feature type="region of interest" description="Disordered" evidence="6">
    <location>
        <begin position="1"/>
        <end position="38"/>
    </location>
</feature>
<dbReference type="Pfam" id="PF23241">
    <property type="entry name" value="HAT_PRP39_C"/>
    <property type="match status" value="1"/>
</dbReference>
<dbReference type="SMART" id="SM00386">
    <property type="entry name" value="HAT"/>
    <property type="match status" value="6"/>
</dbReference>
<dbReference type="EMBL" id="JAGSYN010000049">
    <property type="protein sequence ID" value="KAG7665508.1"/>
    <property type="molecule type" value="Genomic_DNA"/>
</dbReference>
<evidence type="ECO:0000256" key="1">
    <source>
        <dbReference type="ARBA" id="ARBA00004123"/>
    </source>
</evidence>
<dbReference type="InterPro" id="IPR003107">
    <property type="entry name" value="HAT"/>
</dbReference>
<evidence type="ECO:0000256" key="5">
    <source>
        <dbReference type="ARBA" id="ARBA00023242"/>
    </source>
</evidence>
<gene>
    <name evidence="7" type="ORF">J8A68_000910</name>
</gene>
<dbReference type="GO" id="GO:0000243">
    <property type="term" value="C:commitment complex"/>
    <property type="evidence" value="ECO:0007669"/>
    <property type="project" value="TreeGrafter"/>
</dbReference>
<dbReference type="GeneID" id="73467711"/>
<feature type="compositionally biased region" description="Low complexity" evidence="6">
    <location>
        <begin position="19"/>
        <end position="37"/>
    </location>
</feature>
<dbReference type="AlphaFoldDB" id="A0A8J5UKH1"/>
<evidence type="ECO:0000256" key="4">
    <source>
        <dbReference type="ARBA" id="ARBA00023187"/>
    </source>
</evidence>
<keyword evidence="4" id="KW-0508">mRNA splicing</keyword>
<dbReference type="Pfam" id="PF23240">
    <property type="entry name" value="HAT_PRP39_N"/>
    <property type="match status" value="1"/>
</dbReference>
<keyword evidence="3" id="KW-0677">Repeat</keyword>
<comment type="caution">
    <text evidence="7">The sequence shown here is derived from an EMBL/GenBank/DDBJ whole genome shotgun (WGS) entry which is preliminary data.</text>
</comment>
<protein>
    <submittedName>
        <fullName evidence="7">PRP39</fullName>
    </submittedName>
</protein>
<proteinExistence type="predicted"/>
<sequence>MVNIESLHLPQDAEVDKLTTTSPPSSAEGSSTSPSDPLTKLITKVKTHPNDLSNWDKLISEYERLIDNSESPQSVSQDIKDGIKNTYKSLLSRFPYLISYWKNWSIMEYKINGTQASIKVLEIGIENFPQCVSLWVDYLSALISTFGEDLKTKEENVKKIREVYGEGLRYNGYHFNSHSLWDKVFEFEKGLMAISGGNSTEVLGLYLRVIKVPLYEYAKYYNQFTEICKSYDIQSIVPKERMESYLEKFNKTKLEHLSLIEKHQIIDDYTYSVFSETQAKVNSNWQFESSLEYQEFSIKNLKEIAKEQETWISYIDKEQSIYLALLIQANDTTAIQNQFDLVQNLYQRCLIPNCLDSKIWLKYIEFLHKSHLKPDEKFETIQQVYQLAISKFIPIDENKFRFIYGKFLLRYEKYDAVNEYLFDWLKFTSGSSGSNTVYYKSSYLETIKEICDVWIKLLGQGRFVEICDRLIVGYFDKIDRYTKKKQPTTTKKSDAMNGGYVSDFELSEKFISSVGKFLNDESICVIVGSYLNIISRDAGGSNTEKIRKFFNKYHKENCFKKSILFWKFYFDFETIQNHNIHNVRYIINYIRNETQLPKIFIDNFIDLNYEFSSANILGILSETNGSSDPMMIMRDLDKSNSIFYNKSSWKRLAKNNYLIKDKSTGHHQFEEELVKLSQKHIGHPGVLVEVTPDITNKIMNEGNEIDLSDPELQIPPLPTYKNVEKASAPINFPKE</sequence>
<name>A0A8J5UKH1_9ASCO</name>
<comment type="subcellular location">
    <subcellularLocation>
        <location evidence="1">Nucleus</location>
    </subcellularLocation>
</comment>
<dbReference type="GO" id="GO:0000395">
    <property type="term" value="P:mRNA 5'-splice site recognition"/>
    <property type="evidence" value="ECO:0007669"/>
    <property type="project" value="TreeGrafter"/>
</dbReference>
<dbReference type="Proteomes" id="UP000694255">
    <property type="component" value="Unassembled WGS sequence"/>
</dbReference>
<dbReference type="GO" id="GO:0071004">
    <property type="term" value="C:U2-type prespliceosome"/>
    <property type="evidence" value="ECO:0007669"/>
    <property type="project" value="TreeGrafter"/>
</dbReference>
<evidence type="ECO:0000313" key="7">
    <source>
        <dbReference type="EMBL" id="KAG7665508.1"/>
    </source>
</evidence>
<organism evidence="7 8">
    <name type="scientific">[Candida] subhashii</name>
    <dbReference type="NCBI Taxonomy" id="561895"/>
    <lineage>
        <taxon>Eukaryota</taxon>
        <taxon>Fungi</taxon>
        <taxon>Dikarya</taxon>
        <taxon>Ascomycota</taxon>
        <taxon>Saccharomycotina</taxon>
        <taxon>Pichiomycetes</taxon>
        <taxon>Debaryomycetaceae</taxon>
        <taxon>Spathaspora</taxon>
    </lineage>
</organism>
<dbReference type="PANTHER" id="PTHR17204:SF5">
    <property type="entry name" value="PRE-MRNA-PROCESSING FACTOR 39"/>
    <property type="match status" value="1"/>
</dbReference>
<evidence type="ECO:0000256" key="6">
    <source>
        <dbReference type="SAM" id="MobiDB-lite"/>
    </source>
</evidence>
<evidence type="ECO:0000256" key="3">
    <source>
        <dbReference type="ARBA" id="ARBA00022737"/>
    </source>
</evidence>
<dbReference type="PANTHER" id="PTHR17204">
    <property type="entry name" value="PRE-MRNA PROCESSING PROTEIN PRP39-RELATED"/>
    <property type="match status" value="1"/>
</dbReference>
<dbReference type="GO" id="GO:0005685">
    <property type="term" value="C:U1 snRNP"/>
    <property type="evidence" value="ECO:0007669"/>
    <property type="project" value="TreeGrafter"/>
</dbReference>
<evidence type="ECO:0000313" key="8">
    <source>
        <dbReference type="Proteomes" id="UP000694255"/>
    </source>
</evidence>
<dbReference type="OrthoDB" id="10265668at2759"/>
<evidence type="ECO:0000256" key="2">
    <source>
        <dbReference type="ARBA" id="ARBA00022664"/>
    </source>
</evidence>
<dbReference type="GO" id="GO:0030627">
    <property type="term" value="F:pre-mRNA 5'-splice site binding"/>
    <property type="evidence" value="ECO:0007669"/>
    <property type="project" value="TreeGrafter"/>
</dbReference>
<dbReference type="InterPro" id="IPR059164">
    <property type="entry name" value="HAT_PRP39_C"/>
</dbReference>
<accession>A0A8J5UKH1</accession>